<dbReference type="OMA" id="SCEITKE"/>
<dbReference type="OrthoDB" id="1903104at2759"/>
<dbReference type="EMBL" id="FN594957">
    <property type="protein sequence ID" value="CBI17124.3"/>
    <property type="molecule type" value="Genomic_DNA"/>
</dbReference>
<dbReference type="InterPro" id="IPR016181">
    <property type="entry name" value="Acyl_CoA_acyltransferase"/>
</dbReference>
<evidence type="ECO:0000313" key="3">
    <source>
        <dbReference type="Proteomes" id="UP000009183"/>
    </source>
</evidence>
<dbReference type="Proteomes" id="UP000009183">
    <property type="component" value="Chromosome 6"/>
</dbReference>
<dbReference type="PANTHER" id="PTHR47025">
    <property type="entry name" value="AUTOIMMUNE REGULATOR"/>
    <property type="match status" value="1"/>
</dbReference>
<sequence>MQKVETFYSTWCTGELEFGGMYCAILTVGCQVVSAATFRVLGKEVAELPLVATRSDCQGQGYFQALYTCIERLLCFLQVNSLVLPAAEGAESLWINKFKFHKMEQEELNHLCRDFQMMTFQGTSMLQKPVPEYRRISQEKLKIVMNLIFF</sequence>
<gene>
    <name evidence="2" type="ordered locus">VIT_06s0061g00820</name>
</gene>
<dbReference type="InterPro" id="IPR056511">
    <property type="entry name" value="IDM1_C"/>
</dbReference>
<evidence type="ECO:0000313" key="2">
    <source>
        <dbReference type="EMBL" id="CBI17124.3"/>
    </source>
</evidence>
<reference evidence="3" key="1">
    <citation type="journal article" date="2007" name="Nature">
        <title>The grapevine genome sequence suggests ancestral hexaploidization in major angiosperm phyla.</title>
        <authorList>
            <consortium name="The French-Italian Public Consortium for Grapevine Genome Characterization."/>
            <person name="Jaillon O."/>
            <person name="Aury J.-M."/>
            <person name="Noel B."/>
            <person name="Policriti A."/>
            <person name="Clepet C."/>
            <person name="Casagrande A."/>
            <person name="Choisne N."/>
            <person name="Aubourg S."/>
            <person name="Vitulo N."/>
            <person name="Jubin C."/>
            <person name="Vezzi A."/>
            <person name="Legeai F."/>
            <person name="Hugueney P."/>
            <person name="Dasilva C."/>
            <person name="Horner D."/>
            <person name="Mica E."/>
            <person name="Jublot D."/>
            <person name="Poulain J."/>
            <person name="Bruyere C."/>
            <person name="Billault A."/>
            <person name="Segurens B."/>
            <person name="Gouyvenoux M."/>
            <person name="Ugarte E."/>
            <person name="Cattonaro F."/>
            <person name="Anthouard V."/>
            <person name="Vico V."/>
            <person name="Del Fabbro C."/>
            <person name="Alaux M."/>
            <person name="Di Gaspero G."/>
            <person name="Dumas V."/>
            <person name="Felice N."/>
            <person name="Paillard S."/>
            <person name="Juman I."/>
            <person name="Moroldo M."/>
            <person name="Scalabrin S."/>
            <person name="Canaguier A."/>
            <person name="Le Clainche I."/>
            <person name="Malacrida G."/>
            <person name="Durand E."/>
            <person name="Pesole G."/>
            <person name="Laucou V."/>
            <person name="Chatelet P."/>
            <person name="Merdinoglu D."/>
            <person name="Delledonne M."/>
            <person name="Pezzotti M."/>
            <person name="Lecharny A."/>
            <person name="Scarpelli C."/>
            <person name="Artiguenave F."/>
            <person name="Pe M.E."/>
            <person name="Valle G."/>
            <person name="Morgante M."/>
            <person name="Caboche M."/>
            <person name="Adam-Blondon A.-F."/>
            <person name="Weissenbach J."/>
            <person name="Quetier F."/>
            <person name="Wincker P."/>
        </authorList>
    </citation>
    <scope>NUCLEOTIDE SEQUENCE [LARGE SCALE GENOMIC DNA]</scope>
    <source>
        <strain evidence="3">cv. Pinot noir / PN40024</strain>
    </source>
</reference>
<dbReference type="AlphaFoldDB" id="D7SN95"/>
<dbReference type="HOGENOM" id="CLU_146343_0_0_1"/>
<dbReference type="PaxDb" id="29760-VIT_06s0061g00820.t01"/>
<dbReference type="InParanoid" id="D7SN95"/>
<dbReference type="Pfam" id="PF23209">
    <property type="entry name" value="IDM1_C"/>
    <property type="match status" value="1"/>
</dbReference>
<dbReference type="PROSITE" id="PS51257">
    <property type="entry name" value="PROKAR_LIPOPROTEIN"/>
    <property type="match status" value="1"/>
</dbReference>
<dbReference type="ExpressionAtlas" id="D7SN95">
    <property type="expression patterns" value="baseline"/>
</dbReference>
<dbReference type="SUPFAM" id="SSF55729">
    <property type="entry name" value="Acyl-CoA N-acyltransferases (Nat)"/>
    <property type="match status" value="1"/>
</dbReference>
<keyword evidence="3" id="KW-1185">Reference proteome</keyword>
<dbReference type="STRING" id="29760.D7SN95"/>
<name>D7SN95_VITVI</name>
<dbReference type="Gene3D" id="3.40.630.30">
    <property type="match status" value="1"/>
</dbReference>
<proteinExistence type="predicted"/>
<dbReference type="eggNOG" id="ENOG502QS7V">
    <property type="taxonomic scope" value="Eukaryota"/>
</dbReference>
<organism evidence="2 3">
    <name type="scientific">Vitis vinifera</name>
    <name type="common">Grape</name>
    <dbReference type="NCBI Taxonomy" id="29760"/>
    <lineage>
        <taxon>Eukaryota</taxon>
        <taxon>Viridiplantae</taxon>
        <taxon>Streptophyta</taxon>
        <taxon>Embryophyta</taxon>
        <taxon>Tracheophyta</taxon>
        <taxon>Spermatophyta</taxon>
        <taxon>Magnoliopsida</taxon>
        <taxon>eudicotyledons</taxon>
        <taxon>Gunneridae</taxon>
        <taxon>Pentapetalae</taxon>
        <taxon>rosids</taxon>
        <taxon>Vitales</taxon>
        <taxon>Vitaceae</taxon>
        <taxon>Viteae</taxon>
        <taxon>Vitis</taxon>
    </lineage>
</organism>
<accession>D7SN95</accession>
<feature type="domain" description="Increased DNA methylation 1 C-terminal" evidence="1">
    <location>
        <begin position="14"/>
        <end position="129"/>
    </location>
</feature>
<evidence type="ECO:0000259" key="1">
    <source>
        <dbReference type="Pfam" id="PF23209"/>
    </source>
</evidence>
<protein>
    <recommendedName>
        <fullName evidence="1">Increased DNA methylation 1 C-terminal domain-containing protein</fullName>
    </recommendedName>
</protein>
<dbReference type="PANTHER" id="PTHR47025:SF2">
    <property type="entry name" value="AUTOIMMUNE REGULATOR"/>
    <property type="match status" value="1"/>
</dbReference>